<gene>
    <name evidence="1" type="ORF">GAK30_03139</name>
</gene>
<protein>
    <recommendedName>
        <fullName evidence="3">Nucleoside 2-deoxyribosyltransferase</fullName>
    </recommendedName>
</protein>
<dbReference type="PANTHER" id="PTHR15364:SF0">
    <property type="entry name" value="2'-DEOXYNUCLEOSIDE 5'-PHOSPHATE N-HYDROLASE 1"/>
    <property type="match status" value="1"/>
</dbReference>
<name>A0A7V8JP52_9BURK</name>
<dbReference type="Gene3D" id="3.40.50.450">
    <property type="match status" value="1"/>
</dbReference>
<reference evidence="2" key="1">
    <citation type="journal article" date="2020" name="MBio">
        <title>Horizontal gene transfer to a defensive symbiont with a reduced genome amongst a multipartite beetle microbiome.</title>
        <authorList>
            <person name="Waterworth S.C."/>
            <person name="Florez L.V."/>
            <person name="Rees E.R."/>
            <person name="Hertweck C."/>
            <person name="Kaltenpoth M."/>
            <person name="Kwan J.C."/>
        </authorList>
    </citation>
    <scope>NUCLEOTIDE SEQUENCE [LARGE SCALE GENOMIC DNA]</scope>
</reference>
<dbReference type="EMBL" id="WNDQ01000056">
    <property type="protein sequence ID" value="KAF1019413.1"/>
    <property type="molecule type" value="Genomic_DNA"/>
</dbReference>
<evidence type="ECO:0008006" key="3">
    <source>
        <dbReference type="Google" id="ProtNLM"/>
    </source>
</evidence>
<dbReference type="SUPFAM" id="SSF52309">
    <property type="entry name" value="N-(deoxy)ribosyltransferase-like"/>
    <property type="match status" value="1"/>
</dbReference>
<proteinExistence type="predicted"/>
<dbReference type="GO" id="GO:0070694">
    <property type="term" value="F:5-hydroxymethyl-dUMP N-hydrolase activity"/>
    <property type="evidence" value="ECO:0007669"/>
    <property type="project" value="TreeGrafter"/>
</dbReference>
<dbReference type="InterPro" id="IPR051239">
    <property type="entry name" value="2'-dNMP_N-hydrolase"/>
</dbReference>
<dbReference type="InterPro" id="IPR007710">
    <property type="entry name" value="Nucleoside_deoxyribTrfase"/>
</dbReference>
<dbReference type="PANTHER" id="PTHR15364">
    <property type="entry name" value="2'-DEOXYNUCLEOSIDE 5'-PHOSPHATE N-HYDROLASE 1"/>
    <property type="match status" value="1"/>
</dbReference>
<organism evidence="1 2">
    <name type="scientific">Paracidovorax wautersii</name>
    <dbReference type="NCBI Taxonomy" id="1177982"/>
    <lineage>
        <taxon>Bacteria</taxon>
        <taxon>Pseudomonadati</taxon>
        <taxon>Pseudomonadota</taxon>
        <taxon>Betaproteobacteria</taxon>
        <taxon>Burkholderiales</taxon>
        <taxon>Comamonadaceae</taxon>
        <taxon>Paracidovorax</taxon>
    </lineage>
</organism>
<comment type="caution">
    <text evidence="1">The sequence shown here is derived from an EMBL/GenBank/DDBJ whole genome shotgun (WGS) entry which is preliminary data.</text>
</comment>
<dbReference type="AlphaFoldDB" id="A0A7V8JP52"/>
<dbReference type="Pfam" id="PF05014">
    <property type="entry name" value="Nuc_deoxyrib_tr"/>
    <property type="match status" value="1"/>
</dbReference>
<dbReference type="Proteomes" id="UP000461670">
    <property type="component" value="Unassembled WGS sequence"/>
</dbReference>
<evidence type="ECO:0000313" key="1">
    <source>
        <dbReference type="EMBL" id="KAF1019413.1"/>
    </source>
</evidence>
<sequence length="190" mass="20148">MASDTASTFHPRIYLAGPDIFYPDQDARYRRLEALCEAHGLHGVRPADEADPPPGGAGGQLLAEHIYAGNVRRLAQAEAVLANLEPFRNPVEPDSGTVFEVGMAIALGKPVVAYLPQAGQTLAARVTAAFGERDAVGGLRYDAAYGLMIEDLGLPLNLMLGCSVRAFAATPEAAVKQLASLLTEPPRRRG</sequence>
<accession>A0A7V8JP52</accession>
<evidence type="ECO:0000313" key="2">
    <source>
        <dbReference type="Proteomes" id="UP000461670"/>
    </source>
</evidence>
<dbReference type="GO" id="GO:0009159">
    <property type="term" value="P:deoxyribonucleoside monophosphate catabolic process"/>
    <property type="evidence" value="ECO:0007669"/>
    <property type="project" value="TreeGrafter"/>
</dbReference>